<reference evidence="2 3" key="1">
    <citation type="submission" date="2021-01" db="EMBL/GenBank/DDBJ databases">
        <title>Whole genome sequence of Paenibacillus sonchi LMG 24727 for comparative genomics.</title>
        <authorList>
            <person name="Lee G."/>
            <person name="Kim M.-J."/>
            <person name="Lim K."/>
            <person name="Shin J.-H."/>
        </authorList>
    </citation>
    <scope>NUCLEOTIDE SEQUENCE [LARGE SCALE GENOMIC DNA]</scope>
    <source>
        <strain evidence="2 3">LMG 24727</strain>
    </source>
</reference>
<dbReference type="EMBL" id="CP068595">
    <property type="protein sequence ID" value="QQZ58950.1"/>
    <property type="molecule type" value="Genomic_DNA"/>
</dbReference>
<sequence length="69" mass="7747">MTALNNTKPAVFYFQPTEFKMLESPEEIKRWEHLMRESVGIKSVTFDGSGSCCESPSGNPSRADDCDQD</sequence>
<proteinExistence type="predicted"/>
<dbReference type="KEGG" id="pson:JI735_19675"/>
<dbReference type="AlphaFoldDB" id="A0A974P7U9"/>
<evidence type="ECO:0000313" key="3">
    <source>
        <dbReference type="Proteomes" id="UP000595841"/>
    </source>
</evidence>
<accession>A0A974P7U9</accession>
<feature type="region of interest" description="Disordered" evidence="1">
    <location>
        <begin position="48"/>
        <end position="69"/>
    </location>
</feature>
<evidence type="ECO:0000256" key="1">
    <source>
        <dbReference type="SAM" id="MobiDB-lite"/>
    </source>
</evidence>
<protein>
    <submittedName>
        <fullName evidence="2">Uncharacterized protein</fullName>
    </submittedName>
</protein>
<evidence type="ECO:0000313" key="2">
    <source>
        <dbReference type="EMBL" id="QQZ58950.1"/>
    </source>
</evidence>
<dbReference type="Proteomes" id="UP000595841">
    <property type="component" value="Chromosome"/>
</dbReference>
<organism evidence="2 3">
    <name type="scientific">Paenibacillus sonchi</name>
    <dbReference type="NCBI Taxonomy" id="373687"/>
    <lineage>
        <taxon>Bacteria</taxon>
        <taxon>Bacillati</taxon>
        <taxon>Bacillota</taxon>
        <taxon>Bacilli</taxon>
        <taxon>Bacillales</taxon>
        <taxon>Paenibacillaceae</taxon>
        <taxon>Paenibacillus</taxon>
        <taxon>Paenibacillus sonchi group</taxon>
    </lineage>
</organism>
<dbReference type="RefSeq" id="WP_039833841.1">
    <property type="nucleotide sequence ID" value="NZ_CP068595.1"/>
</dbReference>
<keyword evidence="3" id="KW-1185">Reference proteome</keyword>
<name>A0A974P7U9_9BACL</name>
<gene>
    <name evidence="2" type="ORF">JI735_19675</name>
</gene>
<feature type="compositionally biased region" description="Polar residues" evidence="1">
    <location>
        <begin position="48"/>
        <end position="60"/>
    </location>
</feature>